<dbReference type="Proteomes" id="UP000294325">
    <property type="component" value="Chromosome"/>
</dbReference>
<evidence type="ECO:0008006" key="3">
    <source>
        <dbReference type="Google" id="ProtNLM"/>
    </source>
</evidence>
<evidence type="ECO:0000313" key="1">
    <source>
        <dbReference type="EMBL" id="QBQ54383.1"/>
    </source>
</evidence>
<proteinExistence type="predicted"/>
<dbReference type="KEGG" id="nwr:E3U44_07565"/>
<dbReference type="InterPro" id="IPR039498">
    <property type="entry name" value="NTP_transf_5"/>
</dbReference>
<evidence type="ECO:0000313" key="2">
    <source>
        <dbReference type="Proteomes" id="UP000294325"/>
    </source>
</evidence>
<reference evidence="1 2" key="1">
    <citation type="submission" date="2019-03" db="EMBL/GenBank/DDBJ databases">
        <title>The genome sequence of Nitrosococcus wardiae strain D1FHST reveals the archetypal metabolic capacity of ammonia-oxidizing Gammaproteobacteria.</title>
        <authorList>
            <person name="Wang L."/>
            <person name="Lim C.K."/>
            <person name="Hanson T.E."/>
            <person name="Dang H."/>
            <person name="Klotz M.G."/>
        </authorList>
    </citation>
    <scope>NUCLEOTIDE SEQUENCE [LARGE SCALE GENOMIC DNA]</scope>
    <source>
        <strain evidence="1 2">D1FHS</strain>
    </source>
</reference>
<protein>
    <recommendedName>
        <fullName evidence="3">Nucleotidyltransferase family protein</fullName>
    </recommendedName>
</protein>
<dbReference type="EMBL" id="CP038033">
    <property type="protein sequence ID" value="QBQ54383.1"/>
    <property type="molecule type" value="Genomic_DNA"/>
</dbReference>
<accession>A0A4P7BWF0</accession>
<name>A0A4P7BWF0_9GAMM</name>
<dbReference type="Pfam" id="PF14907">
    <property type="entry name" value="NTP_transf_5"/>
    <property type="match status" value="1"/>
</dbReference>
<gene>
    <name evidence="1" type="ORF">E3U44_07565</name>
</gene>
<dbReference type="OrthoDB" id="5497963at2"/>
<sequence>MPKLSVPDIHSQYLCPELQAVLWCAKIKFQKAFSYRLTDIFLPSLNWDKLLYYAQVHALTPLVHEVIASQPQSVIPINILKALAERRRAIAYHNLQCTHDLLLLHKEFKKQSIRVISYKGPLLAISSYGNLSLREFGDLDLLIDKRDIKKSVDIIAAKGYRITSRYSWEITFTKEDKKELDLHYSLSPWTFPVSLFFDCLWEHAHRVRIADEDIVTFCPEHNLMVLCVQVSKDAWEDRLTLNKLCDIAALLSVSHQQFNWFYVLHEAALCRLSRILYFGLALTKAFLDIKLPALILKELRQQSWIEKGVLQTVYRVAALKIGKKSGFFHRMQLHFFLQESLLGKASQVGMLLTRLKWEQKKIIHEKIPYSKN</sequence>
<keyword evidence="2" id="KW-1185">Reference proteome</keyword>
<dbReference type="AlphaFoldDB" id="A0A4P7BWF0"/>
<dbReference type="Gene3D" id="3.30.460.40">
    <property type="match status" value="1"/>
</dbReference>
<organism evidence="1 2">
    <name type="scientific">Nitrosococcus wardiae</name>
    <dbReference type="NCBI Taxonomy" id="1814290"/>
    <lineage>
        <taxon>Bacteria</taxon>
        <taxon>Pseudomonadati</taxon>
        <taxon>Pseudomonadota</taxon>
        <taxon>Gammaproteobacteria</taxon>
        <taxon>Chromatiales</taxon>
        <taxon>Chromatiaceae</taxon>
        <taxon>Nitrosococcus</taxon>
    </lineage>
</organism>